<dbReference type="EMBL" id="JAINVZ010000035">
    <property type="protein sequence ID" value="MBY8889082.1"/>
    <property type="molecule type" value="Genomic_DNA"/>
</dbReference>
<feature type="region of interest" description="Disordered" evidence="1">
    <location>
        <begin position="1"/>
        <end position="54"/>
    </location>
</feature>
<organism evidence="2 3">
    <name type="scientific">Streptantibioticus parmotrematis</name>
    <dbReference type="NCBI Taxonomy" id="2873249"/>
    <lineage>
        <taxon>Bacteria</taxon>
        <taxon>Bacillati</taxon>
        <taxon>Actinomycetota</taxon>
        <taxon>Actinomycetes</taxon>
        <taxon>Kitasatosporales</taxon>
        <taxon>Streptomycetaceae</taxon>
        <taxon>Streptantibioticus</taxon>
    </lineage>
</organism>
<evidence type="ECO:0000313" key="3">
    <source>
        <dbReference type="Proteomes" id="UP001198565"/>
    </source>
</evidence>
<protein>
    <submittedName>
        <fullName evidence="2">Uncharacterized protein</fullName>
    </submittedName>
</protein>
<evidence type="ECO:0000256" key="1">
    <source>
        <dbReference type="SAM" id="MobiDB-lite"/>
    </source>
</evidence>
<keyword evidence="3" id="KW-1185">Reference proteome</keyword>
<dbReference type="Proteomes" id="UP001198565">
    <property type="component" value="Unassembled WGS sequence"/>
</dbReference>
<evidence type="ECO:0000313" key="2">
    <source>
        <dbReference type="EMBL" id="MBY8889082.1"/>
    </source>
</evidence>
<accession>A0ABS7R4X8</accession>
<dbReference type="RefSeq" id="WP_222982113.1">
    <property type="nucleotide sequence ID" value="NZ_JAINVZ010000035.1"/>
</dbReference>
<proteinExistence type="predicted"/>
<reference evidence="2 3" key="1">
    <citation type="submission" date="2021-08" db="EMBL/GenBank/DDBJ databases">
        <title>Streptomyces sp. PTM05 isolated from lichen.</title>
        <authorList>
            <person name="Somphong A."/>
            <person name="Phongsopitanun W."/>
            <person name="Tanasupawat S."/>
        </authorList>
    </citation>
    <scope>NUCLEOTIDE SEQUENCE [LARGE SCALE GENOMIC DNA]</scope>
    <source>
        <strain evidence="2 3">Ptm05</strain>
    </source>
</reference>
<sequence length="114" mass="12237">MAVNDTMGHPAGDAVLGLNPAEEGSPMSRTSQTPFPPAFVDDLPAPARDGHSSRQEALARLELELIPIRPTPYHRPGHPHVIAAGQREPVTAEQAATNRARLRAALNTPRRRAA</sequence>
<name>A0ABS7R4X8_9ACTN</name>
<gene>
    <name evidence="2" type="ORF">K7472_30185</name>
</gene>
<comment type="caution">
    <text evidence="2">The sequence shown here is derived from an EMBL/GenBank/DDBJ whole genome shotgun (WGS) entry which is preliminary data.</text>
</comment>